<evidence type="ECO:0000256" key="1">
    <source>
        <dbReference type="SAM" id="Coils"/>
    </source>
</evidence>
<keyword evidence="2" id="KW-1133">Transmembrane helix</keyword>
<dbReference type="Proteomes" id="UP000809273">
    <property type="component" value="Unassembled WGS sequence"/>
</dbReference>
<comment type="caution">
    <text evidence="3">The sequence shown here is derived from an EMBL/GenBank/DDBJ whole genome shotgun (WGS) entry which is preliminary data.</text>
</comment>
<name>A0A9D8PNS5_9DELT</name>
<dbReference type="AlphaFoldDB" id="A0A9D8PNS5"/>
<reference evidence="3" key="2">
    <citation type="submission" date="2021-01" db="EMBL/GenBank/DDBJ databases">
        <authorList>
            <person name="Hahn C.R."/>
            <person name="Youssef N.H."/>
            <person name="Elshahed M."/>
        </authorList>
    </citation>
    <scope>NUCLEOTIDE SEQUENCE</scope>
    <source>
        <strain evidence="3">Zod_Metabat.24</strain>
    </source>
</reference>
<evidence type="ECO:0000256" key="2">
    <source>
        <dbReference type="SAM" id="Phobius"/>
    </source>
</evidence>
<gene>
    <name evidence="3" type="ORF">JW984_04390</name>
</gene>
<accession>A0A9D8PNS5</accession>
<keyword evidence="1" id="KW-0175">Coiled coil</keyword>
<proteinExistence type="predicted"/>
<feature type="coiled-coil region" evidence="1">
    <location>
        <begin position="44"/>
        <end position="71"/>
    </location>
</feature>
<dbReference type="EMBL" id="JAFGIX010000022">
    <property type="protein sequence ID" value="MBN1572417.1"/>
    <property type="molecule type" value="Genomic_DNA"/>
</dbReference>
<feature type="transmembrane region" description="Helical" evidence="2">
    <location>
        <begin position="18"/>
        <end position="44"/>
    </location>
</feature>
<reference evidence="3" key="1">
    <citation type="journal article" date="2021" name="Environ. Microbiol.">
        <title>Genomic characterization of three novel Desulfobacterota classes expand the metabolic and phylogenetic diversity of the phylum.</title>
        <authorList>
            <person name="Murphy C.L."/>
            <person name="Biggerstaff J."/>
            <person name="Eichhorn A."/>
            <person name="Ewing E."/>
            <person name="Shahan R."/>
            <person name="Soriano D."/>
            <person name="Stewart S."/>
            <person name="VanMol K."/>
            <person name="Walker R."/>
            <person name="Walters P."/>
            <person name="Elshahed M.S."/>
            <person name="Youssef N.H."/>
        </authorList>
    </citation>
    <scope>NUCLEOTIDE SEQUENCE</scope>
    <source>
        <strain evidence="3">Zod_Metabat.24</strain>
    </source>
</reference>
<evidence type="ECO:0000313" key="4">
    <source>
        <dbReference type="Proteomes" id="UP000809273"/>
    </source>
</evidence>
<keyword evidence="2" id="KW-0812">Transmembrane</keyword>
<protein>
    <submittedName>
        <fullName evidence="3">Uncharacterized protein</fullName>
    </submittedName>
</protein>
<keyword evidence="2" id="KW-0472">Membrane</keyword>
<organism evidence="3 4">
    <name type="scientific">Candidatus Zymogenus saltonus</name>
    <dbReference type="NCBI Taxonomy" id="2844893"/>
    <lineage>
        <taxon>Bacteria</taxon>
        <taxon>Deltaproteobacteria</taxon>
        <taxon>Candidatus Zymogenia</taxon>
        <taxon>Candidatus Zymogeniales</taxon>
        <taxon>Candidatus Zymogenaceae</taxon>
        <taxon>Candidatus Zymogenus</taxon>
    </lineage>
</organism>
<evidence type="ECO:0000313" key="3">
    <source>
        <dbReference type="EMBL" id="MBN1572417.1"/>
    </source>
</evidence>
<sequence>MGCFLELLGVVLIVVSPFLLFVGGIGILTFILGVASVVGGHFYIKNEQKKKKQVKRQFQEFEKAAEEERLSKKQCPQCGESIPKEAKMCRFCNFRYSTIYQLTVYKPEDTKKAHFLIKKLSEMKGIPYSRINSDLQEGMTVEYPDKEKAVKNKSLFELHGCRVEIGEVLKP</sequence>